<organism evidence="3 4">
    <name type="scientific">Hoylesella nanceiensis</name>
    <dbReference type="NCBI Taxonomy" id="425941"/>
    <lineage>
        <taxon>Bacteria</taxon>
        <taxon>Pseudomonadati</taxon>
        <taxon>Bacteroidota</taxon>
        <taxon>Bacteroidia</taxon>
        <taxon>Bacteroidales</taxon>
        <taxon>Prevotellaceae</taxon>
        <taxon>Hoylesella</taxon>
    </lineage>
</organism>
<feature type="transmembrane region" description="Helical" evidence="1">
    <location>
        <begin position="89"/>
        <end position="110"/>
    </location>
</feature>
<evidence type="ECO:0000313" key="3">
    <source>
        <dbReference type="EMBL" id="MBW4769835.1"/>
    </source>
</evidence>
<feature type="transmembrane region" description="Helical" evidence="1">
    <location>
        <begin position="48"/>
        <end position="68"/>
    </location>
</feature>
<evidence type="ECO:0000256" key="1">
    <source>
        <dbReference type="SAM" id="Phobius"/>
    </source>
</evidence>
<reference evidence="3 4" key="1">
    <citation type="submission" date="2021-07" db="EMBL/GenBank/DDBJ databases">
        <title>Genomic diversity and antimicrobial resistance of Prevotella spp. isolated from chronic lung disease airways.</title>
        <authorList>
            <person name="Webb K.A."/>
            <person name="Olagoke O.S."/>
            <person name="Baird T."/>
            <person name="Neill J."/>
            <person name="Pham A."/>
            <person name="Wells T.J."/>
            <person name="Ramsay K.A."/>
            <person name="Bell S.C."/>
            <person name="Sarovich D.S."/>
            <person name="Price E.P."/>
        </authorList>
    </citation>
    <scope>NUCLEOTIDE SEQUENCE [LARGE SCALE GENOMIC DNA]</scope>
    <source>
        <strain evidence="3 4">SCHI0011.S.12</strain>
    </source>
</reference>
<accession>A0ABS6YE41</accession>
<feature type="transmembrane region" description="Helical" evidence="1">
    <location>
        <begin position="116"/>
        <end position="136"/>
    </location>
</feature>
<proteinExistence type="predicted"/>
<gene>
    <name evidence="3" type="ORF">KZO38_08705</name>
</gene>
<keyword evidence="1" id="KW-0812">Transmembrane</keyword>
<protein>
    <submittedName>
        <fullName evidence="3">DUF1648 domain-containing protein</fullName>
    </submittedName>
</protein>
<evidence type="ECO:0000313" key="4">
    <source>
        <dbReference type="Proteomes" id="UP000788426"/>
    </source>
</evidence>
<dbReference type="InterPro" id="IPR012867">
    <property type="entry name" value="DUF1648"/>
</dbReference>
<dbReference type="Pfam" id="PF07853">
    <property type="entry name" value="DUF1648"/>
    <property type="match status" value="1"/>
</dbReference>
<keyword evidence="1" id="KW-1133">Transmembrane helix</keyword>
<name>A0ABS6YE41_9BACT</name>
<feature type="domain" description="DUF1648" evidence="2">
    <location>
        <begin position="13"/>
        <end position="57"/>
    </location>
</feature>
<dbReference type="EMBL" id="JAHXCT010000006">
    <property type="protein sequence ID" value="MBW4769835.1"/>
    <property type="molecule type" value="Genomic_DNA"/>
</dbReference>
<keyword evidence="1" id="KW-0472">Membrane</keyword>
<sequence>MKLSINKVSLVWVVLTIIVAVARLFVGEEQIILHWNITGQADDYGSKYFILLLPLISLLIFLMLYFYSKNPYKMDTRTRIVQNEHNTELLCRYYSIVQLLVTTLLLYLTIAVAGYIPMYVFLICLPIIGVAIYTVYTNHKLSRSPR</sequence>
<keyword evidence="4" id="KW-1185">Reference proteome</keyword>
<dbReference type="RefSeq" id="WP_219481927.1">
    <property type="nucleotide sequence ID" value="NZ_CAUTEZ010000006.1"/>
</dbReference>
<evidence type="ECO:0000259" key="2">
    <source>
        <dbReference type="Pfam" id="PF07853"/>
    </source>
</evidence>
<comment type="caution">
    <text evidence="3">The sequence shown here is derived from an EMBL/GenBank/DDBJ whole genome shotgun (WGS) entry which is preliminary data.</text>
</comment>
<dbReference type="Proteomes" id="UP000788426">
    <property type="component" value="Unassembled WGS sequence"/>
</dbReference>